<dbReference type="Proteomes" id="UP000278673">
    <property type="component" value="Unassembled WGS sequence"/>
</dbReference>
<dbReference type="AlphaFoldDB" id="A0A3M2M2W1"/>
<dbReference type="RefSeq" id="WP_122182838.1">
    <property type="nucleotide sequence ID" value="NZ_RFFJ01000020.1"/>
</dbReference>
<evidence type="ECO:0000313" key="2">
    <source>
        <dbReference type="EMBL" id="RMI43896.1"/>
    </source>
</evidence>
<name>A0A3M2M2W1_9ACTN</name>
<feature type="region of interest" description="Disordered" evidence="1">
    <location>
        <begin position="87"/>
        <end position="106"/>
    </location>
</feature>
<evidence type="ECO:0000313" key="3">
    <source>
        <dbReference type="Proteomes" id="UP000278673"/>
    </source>
</evidence>
<organism evidence="2 3">
    <name type="scientific">Streptomyces triticirhizae</name>
    <dbReference type="NCBI Taxonomy" id="2483353"/>
    <lineage>
        <taxon>Bacteria</taxon>
        <taxon>Bacillati</taxon>
        <taxon>Actinomycetota</taxon>
        <taxon>Actinomycetes</taxon>
        <taxon>Kitasatosporales</taxon>
        <taxon>Streptomycetaceae</taxon>
        <taxon>Streptomyces</taxon>
    </lineage>
</organism>
<protein>
    <submittedName>
        <fullName evidence="2">Uncharacterized protein</fullName>
    </submittedName>
</protein>
<keyword evidence="3" id="KW-1185">Reference proteome</keyword>
<proteinExistence type="predicted"/>
<gene>
    <name evidence="2" type="ORF">EBN88_06320</name>
</gene>
<sequence>MTDWEELGIDFDTEVRDLALSQRPRLFAVVQVFGENEDAVVAAWGMRQEDGRFDVISHDGRRIMRLRSLDRVLLPFQRAPEVSARVIWADPEPETDPEPEAEPVPA</sequence>
<accession>A0A3M2M2W1</accession>
<comment type="caution">
    <text evidence="2">The sequence shown here is derived from an EMBL/GenBank/DDBJ whole genome shotgun (WGS) entry which is preliminary data.</text>
</comment>
<feature type="compositionally biased region" description="Acidic residues" evidence="1">
    <location>
        <begin position="91"/>
        <end position="106"/>
    </location>
</feature>
<reference evidence="2 3" key="1">
    <citation type="submission" date="2018-10" db="EMBL/GenBank/DDBJ databases">
        <title>Isolation, diversity and antifungal activity of actinobacteria from wheat.</title>
        <authorList>
            <person name="Han C."/>
        </authorList>
    </citation>
    <scope>NUCLEOTIDE SEQUENCE [LARGE SCALE GENOMIC DNA]</scope>
    <source>
        <strain evidence="2 3">NEAU-YY642</strain>
    </source>
</reference>
<evidence type="ECO:0000256" key="1">
    <source>
        <dbReference type="SAM" id="MobiDB-lite"/>
    </source>
</evidence>
<dbReference type="EMBL" id="RFFJ01000020">
    <property type="protein sequence ID" value="RMI43896.1"/>
    <property type="molecule type" value="Genomic_DNA"/>
</dbReference>